<sequence length="150" mass="16458">MKIIELMNEEAILMPLNAANKENCIHAMIDALAESGAVTDKTAYLEAVMNREQMSSTGIGFRVAIPHGKSAGVTAPALAFAQLTEPLDWESIDGQPVSIVFMIAVPEQSQGNEHLQILVALSRKLMDDEFRNQLLAVRERKELIELLGTI</sequence>
<dbReference type="InterPro" id="IPR002178">
    <property type="entry name" value="PTS_EIIA_type-2_dom"/>
</dbReference>
<keyword evidence="9" id="KW-1185">Reference proteome</keyword>
<dbReference type="Pfam" id="PF00359">
    <property type="entry name" value="PTS_EIIA_2"/>
    <property type="match status" value="1"/>
</dbReference>
<keyword evidence="5" id="KW-0808">Transferase</keyword>
<gene>
    <name evidence="8" type="ORF">EIM92_16865</name>
</gene>
<dbReference type="GO" id="GO:0016020">
    <property type="term" value="C:membrane"/>
    <property type="evidence" value="ECO:0007669"/>
    <property type="project" value="InterPro"/>
</dbReference>
<dbReference type="NCBIfam" id="TIGR00848">
    <property type="entry name" value="fruA"/>
    <property type="match status" value="1"/>
</dbReference>
<evidence type="ECO:0000256" key="6">
    <source>
        <dbReference type="ARBA" id="ARBA00022683"/>
    </source>
</evidence>
<keyword evidence="4" id="KW-0762">Sugar transport</keyword>
<name>A0A3Q8S5R9_9BACL</name>
<dbReference type="PROSITE" id="PS51094">
    <property type="entry name" value="PTS_EIIA_TYPE_2"/>
    <property type="match status" value="1"/>
</dbReference>
<dbReference type="InterPro" id="IPR016152">
    <property type="entry name" value="PTrfase/Anion_transptr"/>
</dbReference>
<dbReference type="PANTHER" id="PTHR47738:SF2">
    <property type="entry name" value="PTS SYSTEM FRUCTOSE-LIKE EIIA COMPONENT"/>
    <property type="match status" value="1"/>
</dbReference>
<comment type="subcellular location">
    <subcellularLocation>
        <location evidence="1">Cytoplasm</location>
    </subcellularLocation>
</comment>
<dbReference type="CDD" id="cd00211">
    <property type="entry name" value="PTS_IIA_fru"/>
    <property type="match status" value="1"/>
</dbReference>
<keyword evidence="6" id="KW-0598">Phosphotransferase system</keyword>
<evidence type="ECO:0000256" key="3">
    <source>
        <dbReference type="ARBA" id="ARBA00022553"/>
    </source>
</evidence>
<dbReference type="GO" id="GO:0009401">
    <property type="term" value="P:phosphoenolpyruvate-dependent sugar phosphotransferase system"/>
    <property type="evidence" value="ECO:0007669"/>
    <property type="project" value="UniProtKB-KW"/>
</dbReference>
<dbReference type="Proteomes" id="UP000273145">
    <property type="component" value="Chromosome"/>
</dbReference>
<dbReference type="PANTHER" id="PTHR47738">
    <property type="entry name" value="PTS SYSTEM FRUCTOSE-LIKE EIIA COMPONENT-RELATED"/>
    <property type="match status" value="1"/>
</dbReference>
<evidence type="ECO:0000259" key="7">
    <source>
        <dbReference type="PROSITE" id="PS51094"/>
    </source>
</evidence>
<evidence type="ECO:0000256" key="2">
    <source>
        <dbReference type="ARBA" id="ARBA00022448"/>
    </source>
</evidence>
<dbReference type="InterPro" id="IPR051541">
    <property type="entry name" value="PTS_SugarTrans_NitroReg"/>
</dbReference>
<dbReference type="InterPro" id="IPR004715">
    <property type="entry name" value="PTS_IIA_fruc"/>
</dbReference>
<dbReference type="SUPFAM" id="SSF55804">
    <property type="entry name" value="Phoshotransferase/anion transport protein"/>
    <property type="match status" value="1"/>
</dbReference>
<accession>A0A3Q8S5R9</accession>
<dbReference type="RefSeq" id="WP_125083637.1">
    <property type="nucleotide sequence ID" value="NZ_CP034248.1"/>
</dbReference>
<dbReference type="Gene3D" id="3.40.930.10">
    <property type="entry name" value="Mannitol-specific EII, Chain A"/>
    <property type="match status" value="1"/>
</dbReference>
<proteinExistence type="predicted"/>
<keyword evidence="2" id="KW-0813">Transport</keyword>
<dbReference type="FunFam" id="3.40.930.10:FF:000009">
    <property type="entry name" value="PTS system, fructose specific IIABC component"/>
    <property type="match status" value="1"/>
</dbReference>
<reference evidence="8 9" key="1">
    <citation type="submission" date="2018-11" db="EMBL/GenBank/DDBJ databases">
        <title>Genome sequencing of Paenibacillus lentus DSM25539(T).</title>
        <authorList>
            <person name="Kook J.-K."/>
            <person name="Park S.-N."/>
            <person name="Lim Y.K."/>
        </authorList>
    </citation>
    <scope>NUCLEOTIDE SEQUENCE [LARGE SCALE GENOMIC DNA]</scope>
    <source>
        <strain evidence="8 9">DSM 25539</strain>
    </source>
</reference>
<evidence type="ECO:0000256" key="1">
    <source>
        <dbReference type="ARBA" id="ARBA00004496"/>
    </source>
</evidence>
<protein>
    <submittedName>
        <fullName evidence="8">PTS fructose transporter subunit IIA</fullName>
    </submittedName>
</protein>
<evidence type="ECO:0000256" key="4">
    <source>
        <dbReference type="ARBA" id="ARBA00022597"/>
    </source>
</evidence>
<dbReference type="AlphaFoldDB" id="A0A3Q8S5R9"/>
<keyword evidence="3" id="KW-0597">Phosphoprotein</keyword>
<dbReference type="EMBL" id="CP034248">
    <property type="protein sequence ID" value="AZK47614.1"/>
    <property type="molecule type" value="Genomic_DNA"/>
</dbReference>
<organism evidence="8 9">
    <name type="scientific">Paenibacillus lentus</name>
    <dbReference type="NCBI Taxonomy" id="1338368"/>
    <lineage>
        <taxon>Bacteria</taxon>
        <taxon>Bacillati</taxon>
        <taxon>Bacillota</taxon>
        <taxon>Bacilli</taxon>
        <taxon>Bacillales</taxon>
        <taxon>Paenibacillaceae</taxon>
        <taxon>Paenibacillus</taxon>
    </lineage>
</organism>
<dbReference type="OrthoDB" id="95460at2"/>
<dbReference type="GO" id="GO:0005737">
    <property type="term" value="C:cytoplasm"/>
    <property type="evidence" value="ECO:0007669"/>
    <property type="project" value="UniProtKB-SubCell"/>
</dbReference>
<dbReference type="PROSITE" id="PS00372">
    <property type="entry name" value="PTS_EIIA_TYPE_2_HIS"/>
    <property type="match status" value="1"/>
</dbReference>
<dbReference type="KEGG" id="plen:EIM92_16865"/>
<evidence type="ECO:0000313" key="8">
    <source>
        <dbReference type="EMBL" id="AZK47614.1"/>
    </source>
</evidence>
<dbReference type="GO" id="GO:0008982">
    <property type="term" value="F:protein-N(PI)-phosphohistidine-sugar phosphotransferase activity"/>
    <property type="evidence" value="ECO:0007669"/>
    <property type="project" value="InterPro"/>
</dbReference>
<evidence type="ECO:0000256" key="5">
    <source>
        <dbReference type="ARBA" id="ARBA00022679"/>
    </source>
</evidence>
<evidence type="ECO:0000313" key="9">
    <source>
        <dbReference type="Proteomes" id="UP000273145"/>
    </source>
</evidence>
<feature type="domain" description="PTS EIIA type-2" evidence="7">
    <location>
        <begin position="5"/>
        <end position="150"/>
    </location>
</feature>